<evidence type="ECO:0000259" key="11">
    <source>
        <dbReference type="Pfam" id="PF00694"/>
    </source>
</evidence>
<dbReference type="InterPro" id="IPR000573">
    <property type="entry name" value="AconitaseA/IPMdHydase_ssu_swvl"/>
</dbReference>
<keyword evidence="6 10" id="KW-0432">Leucine biosynthesis</keyword>
<dbReference type="NCBIfam" id="NF002458">
    <property type="entry name" value="PRK01641.1"/>
    <property type="match status" value="1"/>
</dbReference>
<dbReference type="eggNOG" id="COG0066">
    <property type="taxonomic scope" value="Bacteria"/>
</dbReference>
<dbReference type="Pfam" id="PF00694">
    <property type="entry name" value="Aconitase_C"/>
    <property type="match status" value="1"/>
</dbReference>
<dbReference type="FunFam" id="3.20.19.10:FF:000003">
    <property type="entry name" value="3-isopropylmalate dehydratase small subunit"/>
    <property type="match status" value="1"/>
</dbReference>
<comment type="catalytic activity">
    <reaction evidence="1 10">
        <text>(2R,3S)-3-isopropylmalate = (2S)-2-isopropylmalate</text>
        <dbReference type="Rhea" id="RHEA:32287"/>
        <dbReference type="ChEBI" id="CHEBI:1178"/>
        <dbReference type="ChEBI" id="CHEBI:35121"/>
        <dbReference type="EC" id="4.2.1.33"/>
    </reaction>
</comment>
<dbReference type="UniPathway" id="UPA00048">
    <property type="reaction ID" value="UER00071"/>
</dbReference>
<dbReference type="InterPro" id="IPR033940">
    <property type="entry name" value="IPMI_Swivel"/>
</dbReference>
<dbReference type="InterPro" id="IPR050075">
    <property type="entry name" value="LeuD"/>
</dbReference>
<evidence type="ECO:0000256" key="4">
    <source>
        <dbReference type="ARBA" id="ARBA00009845"/>
    </source>
</evidence>
<dbReference type="EC" id="4.2.1.33" evidence="10"/>
<dbReference type="GO" id="GO:0003861">
    <property type="term" value="F:3-isopropylmalate dehydratase activity"/>
    <property type="evidence" value="ECO:0007669"/>
    <property type="project" value="UniProtKB-UniRule"/>
</dbReference>
<evidence type="ECO:0000256" key="6">
    <source>
        <dbReference type="ARBA" id="ARBA00022430"/>
    </source>
</evidence>
<dbReference type="EMBL" id="JFHR01000021">
    <property type="protein sequence ID" value="KEQ53553.1"/>
    <property type="molecule type" value="Genomic_DNA"/>
</dbReference>
<dbReference type="OrthoDB" id="9777465at2"/>
<organism evidence="12 13">
    <name type="scientific">Sphingobium chlorophenolicum</name>
    <dbReference type="NCBI Taxonomy" id="46429"/>
    <lineage>
        <taxon>Bacteria</taxon>
        <taxon>Pseudomonadati</taxon>
        <taxon>Pseudomonadota</taxon>
        <taxon>Alphaproteobacteria</taxon>
        <taxon>Sphingomonadales</taxon>
        <taxon>Sphingomonadaceae</taxon>
        <taxon>Sphingobium</taxon>
    </lineage>
</organism>
<evidence type="ECO:0000256" key="9">
    <source>
        <dbReference type="ARBA" id="ARBA00023304"/>
    </source>
</evidence>
<evidence type="ECO:0000256" key="5">
    <source>
        <dbReference type="ARBA" id="ARBA00011271"/>
    </source>
</evidence>
<dbReference type="HAMAP" id="MF_01031">
    <property type="entry name" value="LeuD_type1"/>
    <property type="match status" value="1"/>
</dbReference>
<dbReference type="AlphaFoldDB" id="A0A081RED0"/>
<keyword evidence="8 10" id="KW-0456">Lyase</keyword>
<evidence type="ECO:0000256" key="7">
    <source>
        <dbReference type="ARBA" id="ARBA00022605"/>
    </source>
</evidence>
<dbReference type="PANTHER" id="PTHR43345">
    <property type="entry name" value="3-ISOPROPYLMALATE DEHYDRATASE SMALL SUBUNIT 2-RELATED-RELATED"/>
    <property type="match status" value="1"/>
</dbReference>
<dbReference type="InterPro" id="IPR004431">
    <property type="entry name" value="3-IsopropMal_deHydase_ssu"/>
</dbReference>
<evidence type="ECO:0000256" key="3">
    <source>
        <dbReference type="ARBA" id="ARBA00004729"/>
    </source>
</evidence>
<proteinExistence type="inferred from homology"/>
<reference evidence="12 13" key="1">
    <citation type="submission" date="2014-02" db="EMBL/GenBank/DDBJ databases">
        <title>Whole genome sequence of Sphingobium chlorophenolicum NBRC 16172.</title>
        <authorList>
            <person name="Gan H.M."/>
            <person name="Gan H.Y."/>
            <person name="Chew T.H."/>
            <person name="Savka M.A."/>
        </authorList>
    </citation>
    <scope>NUCLEOTIDE SEQUENCE [LARGE SCALE GENOMIC DNA]</scope>
    <source>
        <strain evidence="12 13">NBRC 16172</strain>
    </source>
</reference>
<keyword evidence="7 10" id="KW-0028">Amino-acid biosynthesis</keyword>
<keyword evidence="9 10" id="KW-0100">Branched-chain amino acid biosynthesis</keyword>
<comment type="pathway">
    <text evidence="3 10">Amino-acid biosynthesis; L-leucine biosynthesis; L-leucine from 3-methyl-2-oxobutanoate: step 2/4.</text>
</comment>
<evidence type="ECO:0000256" key="1">
    <source>
        <dbReference type="ARBA" id="ARBA00000491"/>
    </source>
</evidence>
<comment type="similarity">
    <text evidence="4 10">Belongs to the LeuD family. LeuD type 1 subfamily.</text>
</comment>
<sequence>MTPFTSITSVAAALPEANIDTDKILAAQYLKTISRAGLGSKLFSSMRYDAEGAERPGFILNRDGWRGAGILIALENFGCGSSREHAPWALLDFGIRVIVAPSFADIFYNNCFNNGILPIILDRAQVDQLIVDSRELTSATLSIDLPSQTVTRANGVAWTFDIDPDRKQALLEGRDDIAAALAQDEAITRWEEESALIAPAIAGIGAV</sequence>
<name>A0A081RED0_SPHCR</name>
<evidence type="ECO:0000313" key="12">
    <source>
        <dbReference type="EMBL" id="KEQ53553.1"/>
    </source>
</evidence>
<evidence type="ECO:0000256" key="8">
    <source>
        <dbReference type="ARBA" id="ARBA00023239"/>
    </source>
</evidence>
<dbReference type="RefSeq" id="WP_037451137.1">
    <property type="nucleotide sequence ID" value="NZ_JFHR01000021.1"/>
</dbReference>
<dbReference type="PATRIC" id="fig|46429.4.peg.2104"/>
<feature type="domain" description="Aconitase A/isopropylmalate dehydratase small subunit swivel" evidence="11">
    <location>
        <begin position="2"/>
        <end position="122"/>
    </location>
</feature>
<comment type="caution">
    <text evidence="12">The sequence shown here is derived from an EMBL/GenBank/DDBJ whole genome shotgun (WGS) entry which is preliminary data.</text>
</comment>
<dbReference type="CDD" id="cd01577">
    <property type="entry name" value="IPMI_Swivel"/>
    <property type="match status" value="1"/>
</dbReference>
<gene>
    <name evidence="12" type="primary">leuD_1</name>
    <name evidence="10" type="synonym">leuD</name>
    <name evidence="12" type="ORF">BV95_02134</name>
</gene>
<evidence type="ECO:0000313" key="13">
    <source>
        <dbReference type="Proteomes" id="UP000028411"/>
    </source>
</evidence>
<protein>
    <recommendedName>
        <fullName evidence="10">3-isopropylmalate dehydratase small subunit</fullName>
        <ecNumber evidence="10">4.2.1.33</ecNumber>
    </recommendedName>
    <alternativeName>
        <fullName evidence="10">Alpha-IPM isomerase</fullName>
        <shortName evidence="10">IPMI</shortName>
    </alternativeName>
    <alternativeName>
        <fullName evidence="10">Isopropylmalate isomerase</fullName>
    </alternativeName>
</protein>
<accession>A0A081RED0</accession>
<comment type="function">
    <text evidence="2 10">Catalyzes the isomerization between 2-isopropylmalate and 3-isopropylmalate, via the formation of 2-isopropylmaleate.</text>
</comment>
<evidence type="ECO:0000256" key="2">
    <source>
        <dbReference type="ARBA" id="ARBA00002695"/>
    </source>
</evidence>
<dbReference type="GO" id="GO:0009316">
    <property type="term" value="C:3-isopropylmalate dehydratase complex"/>
    <property type="evidence" value="ECO:0007669"/>
    <property type="project" value="InterPro"/>
</dbReference>
<dbReference type="Proteomes" id="UP000028411">
    <property type="component" value="Unassembled WGS sequence"/>
</dbReference>
<comment type="subunit">
    <text evidence="5 10">Heterodimer of LeuC and LeuD.</text>
</comment>
<dbReference type="SUPFAM" id="SSF52016">
    <property type="entry name" value="LeuD/IlvD-like"/>
    <property type="match status" value="1"/>
</dbReference>
<dbReference type="GO" id="GO:0009098">
    <property type="term" value="P:L-leucine biosynthetic process"/>
    <property type="evidence" value="ECO:0007669"/>
    <property type="project" value="UniProtKB-UniRule"/>
</dbReference>
<dbReference type="InterPro" id="IPR015928">
    <property type="entry name" value="Aconitase/3IPM_dehydase_swvl"/>
</dbReference>
<evidence type="ECO:0000256" key="10">
    <source>
        <dbReference type="HAMAP-Rule" id="MF_01031"/>
    </source>
</evidence>
<dbReference type="Gene3D" id="3.20.19.10">
    <property type="entry name" value="Aconitase, domain 4"/>
    <property type="match status" value="1"/>
</dbReference>
<dbReference type="PANTHER" id="PTHR43345:SF5">
    <property type="entry name" value="3-ISOPROPYLMALATE DEHYDRATASE SMALL SUBUNIT"/>
    <property type="match status" value="1"/>
</dbReference>
<dbReference type="NCBIfam" id="TIGR00171">
    <property type="entry name" value="leuD"/>
    <property type="match status" value="1"/>
</dbReference>